<gene>
    <name evidence="2" type="ORF">AD945_01685</name>
</gene>
<accession>A0A149TMY6</accession>
<evidence type="ECO:0000256" key="1">
    <source>
        <dbReference type="SAM" id="MobiDB-lite"/>
    </source>
</evidence>
<feature type="region of interest" description="Disordered" evidence="1">
    <location>
        <begin position="1"/>
        <end position="26"/>
    </location>
</feature>
<protein>
    <submittedName>
        <fullName evidence="2">Uncharacterized protein</fullName>
    </submittedName>
</protein>
<organism evidence="2 3">
    <name type="scientific">Gluconobacter albidus</name>
    <dbReference type="NCBI Taxonomy" id="318683"/>
    <lineage>
        <taxon>Bacteria</taxon>
        <taxon>Pseudomonadati</taxon>
        <taxon>Pseudomonadota</taxon>
        <taxon>Alphaproteobacteria</taxon>
        <taxon>Acetobacterales</taxon>
        <taxon>Acetobacteraceae</taxon>
        <taxon>Gluconobacter</taxon>
    </lineage>
</organism>
<dbReference type="EMBL" id="LHZR01000075">
    <property type="protein sequence ID" value="KXV50575.1"/>
    <property type="molecule type" value="Genomic_DNA"/>
</dbReference>
<evidence type="ECO:0000313" key="3">
    <source>
        <dbReference type="Proteomes" id="UP000075636"/>
    </source>
</evidence>
<proteinExistence type="predicted"/>
<reference evidence="2 3" key="1">
    <citation type="submission" date="2015-06" db="EMBL/GenBank/DDBJ databases">
        <title>Improved classification and identification of acetic acid bacteria using matrix-assisted laser desorption/ionization time-of-flight mass spectrometry; Gluconobacter nephelii and Gluconobacter uchimurae are later heterotypic synonyms of Gluconobacter japonicus and Gluconobacter oxydans, respectively.</title>
        <authorList>
            <person name="Li L."/>
            <person name="Cleenwerck I."/>
            <person name="De Vuyst L."/>
            <person name="Vandamme P."/>
        </authorList>
    </citation>
    <scope>NUCLEOTIDE SEQUENCE [LARGE SCALE GENOMIC DNA]</scope>
    <source>
        <strain evidence="2 3">LMG 1768</strain>
    </source>
</reference>
<dbReference type="SUPFAM" id="SSF160059">
    <property type="entry name" value="PriA/YqbF domain"/>
    <property type="match status" value="1"/>
</dbReference>
<sequence>MRIDMTAKKTPEGEKAPEKLDIGPEPRVAFFSGDEEREDAVSGQIIIVCRQPGLRRAGIEHPAVAVYSDRDFTSDQVMSLKAEPLLEVLGVL</sequence>
<name>A0A149TMY6_9PROT</name>
<comment type="caution">
    <text evidence="2">The sequence shown here is derived from an EMBL/GenBank/DDBJ whole genome shotgun (WGS) entry which is preliminary data.</text>
</comment>
<dbReference type="Proteomes" id="UP000075636">
    <property type="component" value="Unassembled WGS sequence"/>
</dbReference>
<feature type="compositionally biased region" description="Basic and acidic residues" evidence="1">
    <location>
        <begin position="1"/>
        <end position="24"/>
    </location>
</feature>
<evidence type="ECO:0000313" key="2">
    <source>
        <dbReference type="EMBL" id="KXV50575.1"/>
    </source>
</evidence>
<dbReference type="AlphaFoldDB" id="A0A149TMY6"/>
<dbReference type="PATRIC" id="fig|318683.6.peg.3611"/>